<evidence type="ECO:0000313" key="2">
    <source>
        <dbReference type="EMBL" id="QOS68246.1"/>
    </source>
</evidence>
<dbReference type="PANTHER" id="PTHR34227">
    <property type="entry name" value="CHAPERONE PROTEIN YCDY"/>
    <property type="match status" value="1"/>
</dbReference>
<organism evidence="2 3">
    <name type="scientific">Eggerthella guodeyinii</name>
    <dbReference type="NCBI Taxonomy" id="2690837"/>
    <lineage>
        <taxon>Bacteria</taxon>
        <taxon>Bacillati</taxon>
        <taxon>Actinomycetota</taxon>
        <taxon>Coriobacteriia</taxon>
        <taxon>Eggerthellales</taxon>
        <taxon>Eggerthellaceae</taxon>
        <taxon>Eggerthella</taxon>
    </lineage>
</organism>
<dbReference type="InterPro" id="IPR050289">
    <property type="entry name" value="TorD/DmsD_chaperones"/>
</dbReference>
<dbReference type="EMBL" id="CP063310">
    <property type="protein sequence ID" value="QOS68246.1"/>
    <property type="molecule type" value="Genomic_DNA"/>
</dbReference>
<accession>A0A6L7IML7</accession>
<dbReference type="InterPro" id="IPR036411">
    <property type="entry name" value="TorD-like_sf"/>
</dbReference>
<dbReference type="InterPro" id="IPR020945">
    <property type="entry name" value="DMSO/NO3_reduct_chaperone"/>
</dbReference>
<dbReference type="KEGG" id="egd:GS424_017505"/>
<sequence length="228" mass="24490">MGREEAVRQAVGKADGYELLSCLFAYPDERVANGLVDGLIAEDARACLLDAGVAEDEVHAVGDALGAWRGASAADVLSAMRIAYSHLYLAPGGHTPVQPYESAFLHVERGLSGIPSLFRTPVTMDVERCMREAGVVAKNARKEPCDSVFEEFEFLSYLYAKLADALSDDDAEAATTAVAGWTERLRAFEDEHALAWLPAFMRRTQELAGDGPYAAFAALGLAAMGVRS</sequence>
<dbReference type="Proteomes" id="UP000478463">
    <property type="component" value="Chromosome"/>
</dbReference>
<proteinExistence type="predicted"/>
<dbReference type="Gene3D" id="1.10.3480.10">
    <property type="entry name" value="TorD-like"/>
    <property type="match status" value="1"/>
</dbReference>
<evidence type="ECO:0000256" key="1">
    <source>
        <dbReference type="ARBA" id="ARBA00023186"/>
    </source>
</evidence>
<gene>
    <name evidence="2" type="ORF">GS424_017505</name>
</gene>
<evidence type="ECO:0000313" key="3">
    <source>
        <dbReference type="Proteomes" id="UP000478463"/>
    </source>
</evidence>
<dbReference type="PANTHER" id="PTHR34227:SF1">
    <property type="entry name" value="DIMETHYL SULFOXIDE REDUCTASE CHAPERONE-RELATED"/>
    <property type="match status" value="1"/>
</dbReference>
<name>A0A6L7IML7_9ACTN</name>
<dbReference type="AlphaFoldDB" id="A0A6L7IML7"/>
<protein>
    <submittedName>
        <fullName evidence="2">Molecular chaperone TorD family protein</fullName>
    </submittedName>
</protein>
<reference evidence="2 3" key="1">
    <citation type="submission" date="2020-10" db="EMBL/GenBank/DDBJ databases">
        <title>Eggerthella sp. nov., isolated from human feces.</title>
        <authorList>
            <person name="Yajun G."/>
        </authorList>
    </citation>
    <scope>NUCLEOTIDE SEQUENCE [LARGE SCALE GENOMIC DNA]</scope>
    <source>
        <strain evidence="2 3">HF-1101</strain>
    </source>
</reference>
<dbReference type="SUPFAM" id="SSF89155">
    <property type="entry name" value="TorD-like"/>
    <property type="match status" value="1"/>
</dbReference>
<dbReference type="RefSeq" id="WP_160940872.1">
    <property type="nucleotide sequence ID" value="NZ_CP063310.1"/>
</dbReference>
<dbReference type="Pfam" id="PF02613">
    <property type="entry name" value="Nitrate_red_del"/>
    <property type="match status" value="1"/>
</dbReference>
<keyword evidence="1" id="KW-0143">Chaperone</keyword>